<feature type="domain" description="PEP-utilising enzyme mobile" evidence="4">
    <location>
        <begin position="830"/>
        <end position="901"/>
    </location>
</feature>
<dbReference type="KEGG" id="halg:HUG10_08790"/>
<dbReference type="InterPro" id="IPR013815">
    <property type="entry name" value="ATP_grasp_subdomain_1"/>
</dbReference>
<gene>
    <name evidence="6" type="ORF">HUG10_08790</name>
</gene>
<keyword evidence="2" id="KW-0067">ATP-binding</keyword>
<evidence type="ECO:0000256" key="1">
    <source>
        <dbReference type="ARBA" id="ARBA00022741"/>
    </source>
</evidence>
<dbReference type="AlphaFoldDB" id="A0A7D5KME2"/>
<keyword evidence="1" id="KW-0547">Nucleotide-binding</keyword>
<dbReference type="GeneID" id="56028925"/>
<evidence type="ECO:0000256" key="2">
    <source>
        <dbReference type="ARBA" id="ARBA00022840"/>
    </source>
</evidence>
<organism evidence="6 7">
    <name type="scientific">Halorarum halophilum</name>
    <dbReference type="NCBI Taxonomy" id="2743090"/>
    <lineage>
        <taxon>Archaea</taxon>
        <taxon>Methanobacteriati</taxon>
        <taxon>Methanobacteriota</taxon>
        <taxon>Stenosarchaea group</taxon>
        <taxon>Halobacteria</taxon>
        <taxon>Halobacteriales</taxon>
        <taxon>Haloferacaceae</taxon>
        <taxon>Halorarum</taxon>
    </lineage>
</organism>
<dbReference type="EMBL" id="CP058529">
    <property type="protein sequence ID" value="QLG27642.1"/>
    <property type="molecule type" value="Genomic_DNA"/>
</dbReference>
<dbReference type="Gene3D" id="3.50.30.10">
    <property type="entry name" value="Phosphohistidine domain"/>
    <property type="match status" value="1"/>
</dbReference>
<evidence type="ECO:0000259" key="5">
    <source>
        <dbReference type="Pfam" id="PF01326"/>
    </source>
</evidence>
<dbReference type="Proteomes" id="UP000509750">
    <property type="component" value="Chromosome"/>
</dbReference>
<name>A0A7D5KME2_9EURY</name>
<accession>A0A7D5KME2</accession>
<keyword evidence="6" id="KW-0670">Pyruvate</keyword>
<dbReference type="InterPro" id="IPR002192">
    <property type="entry name" value="PPDK_AMP/ATP-bd"/>
</dbReference>
<evidence type="ECO:0000313" key="6">
    <source>
        <dbReference type="EMBL" id="QLG27642.1"/>
    </source>
</evidence>
<dbReference type="GO" id="GO:0005524">
    <property type="term" value="F:ATP binding"/>
    <property type="evidence" value="ECO:0007669"/>
    <property type="project" value="UniProtKB-KW"/>
</dbReference>
<dbReference type="InterPro" id="IPR036637">
    <property type="entry name" value="Phosphohistidine_dom_sf"/>
</dbReference>
<evidence type="ECO:0000259" key="4">
    <source>
        <dbReference type="Pfam" id="PF00391"/>
    </source>
</evidence>
<reference evidence="6 7" key="1">
    <citation type="submission" date="2020-07" db="EMBL/GenBank/DDBJ databases">
        <title>Gai3-2, isolated from salt lake.</title>
        <authorList>
            <person name="Cui H."/>
            <person name="Shi X."/>
        </authorList>
    </citation>
    <scope>NUCLEOTIDE SEQUENCE [LARGE SCALE GENOMIC DNA]</scope>
    <source>
        <strain evidence="6 7">Gai3-2</strain>
    </source>
</reference>
<dbReference type="GO" id="GO:0016301">
    <property type="term" value="F:kinase activity"/>
    <property type="evidence" value="ECO:0007669"/>
    <property type="project" value="UniProtKB-KW"/>
</dbReference>
<dbReference type="InterPro" id="IPR008279">
    <property type="entry name" value="PEP-util_enz_mobile_dom"/>
</dbReference>
<dbReference type="Pfam" id="PF00391">
    <property type="entry name" value="PEP-utilizers"/>
    <property type="match status" value="1"/>
</dbReference>
<dbReference type="Pfam" id="PF01326">
    <property type="entry name" value="PPDK_N"/>
    <property type="match status" value="1"/>
</dbReference>
<evidence type="ECO:0000313" key="7">
    <source>
        <dbReference type="Proteomes" id="UP000509750"/>
    </source>
</evidence>
<keyword evidence="6" id="KW-0808">Transferase</keyword>
<dbReference type="Gene3D" id="3.30.470.20">
    <property type="entry name" value="ATP-grasp fold, B domain"/>
    <property type="match status" value="1"/>
</dbReference>
<keyword evidence="7" id="KW-1185">Reference proteome</keyword>
<feature type="domain" description="Pyruvate phosphate dikinase AMP/ATP-binding" evidence="5">
    <location>
        <begin position="29"/>
        <end position="331"/>
    </location>
</feature>
<dbReference type="RefSeq" id="WP_179169217.1">
    <property type="nucleotide sequence ID" value="NZ_CP058529.1"/>
</dbReference>
<dbReference type="OrthoDB" id="23397at2157"/>
<dbReference type="FunFam" id="3.30.1490.20:FF:000010">
    <property type="entry name" value="Phosphoenolpyruvate synthase"/>
    <property type="match status" value="1"/>
</dbReference>
<protein>
    <recommendedName>
        <fullName evidence="3">Probable phosphoenolpyruvate synthase</fullName>
    </recommendedName>
</protein>
<keyword evidence="6" id="KW-0418">Kinase</keyword>
<evidence type="ECO:0000256" key="3">
    <source>
        <dbReference type="ARBA" id="ARBA00071420"/>
    </source>
</evidence>
<dbReference type="SUPFAM" id="SSF52009">
    <property type="entry name" value="Phosphohistidine domain"/>
    <property type="match status" value="1"/>
</dbReference>
<dbReference type="Gene3D" id="3.30.1490.20">
    <property type="entry name" value="ATP-grasp fold, A domain"/>
    <property type="match status" value="1"/>
</dbReference>
<sequence length="908" mass="97441">MSDIGVPESLEADRPYVVSLDDPAATDLALVGGKGANLARLVEAGLPVPDGFCVTTVAYRELVSDESVDALFDRLSDLDPTNTESIADVGASLRTSIEALDLPPAVRDAIETALADRATEAGSETAYAVRSSATAEDLPDASFAGQQETFLNARGVEEIIDSVRACMASLFTDRAIAYRAKNGIPHEDVALSVVVQRMVTPEVSGIMFTADPTSGNRRITAIEAGLGLGEAFVSGEAAADSVLVDARTGEILDYEVGVQRTAIRPLPEGGVETVDLSADERSARALSDDQVRTLVKVGAEVEALFGHPQDVEWCLEDGSVRIVQSRPITTLFPVPTPEPSDDRLHVYYSLGHAQAFAEALPPLVRDIWMSYTETTFEEFGFDGRGPWAVEAGGRVYMDATNLLRVGILRGLVPTQLAATSEPMGAAMEAILEQRSEEFHTDRSVAETLAATPALARGMWRGLSTSRPLLSTMMDGFPGAFIGTPTPPECEEAKWTAWGRNIASQVRDAETPTERVRAVFDLLGDAIDFPPAGPLLAALAAGEVLERMFPDAPEDVNAVGRGFPEEVVTRINLGLGDLADIARDTSPVATALRQGAALDDIESLDGSEEFLTELDEFLDEFGHRATGEIDVSRPRWREDPSALLATIGANLEHGEAGEHRKHVRRMEREALAAAERLERRASHGPLGPLRRRVVRRLVRTYRGYIQTREYPKQGAAHMFTAWRDAFCDAGEVLVAEGHLSDPSDVWFLRVSELLAALDGESIDVDVAARRAEFERHKTMDAPPVLTSEGEAPAGRVNREDVPEGALVGTGVSGGVVEGVARVIRDPAKETIENGEILVAPSSDPGWTPLFLNAGGMVVEVGGRMSHGALVAREYGIPAVVSVPEATTVIETGQRIRIDGTRGIVEVLDS</sequence>
<dbReference type="InterPro" id="IPR051549">
    <property type="entry name" value="PEP_Utilizing_Enz"/>
</dbReference>
<dbReference type="PANTHER" id="PTHR43615:SF1">
    <property type="entry name" value="PPDK_N DOMAIN-CONTAINING PROTEIN"/>
    <property type="match status" value="1"/>
</dbReference>
<proteinExistence type="predicted"/>
<dbReference type="PANTHER" id="PTHR43615">
    <property type="entry name" value="PHOSPHOENOLPYRUVATE SYNTHASE-RELATED"/>
    <property type="match status" value="1"/>
</dbReference>
<dbReference type="SUPFAM" id="SSF56059">
    <property type="entry name" value="Glutathione synthetase ATP-binding domain-like"/>
    <property type="match status" value="1"/>
</dbReference>